<dbReference type="GO" id="GO:0004314">
    <property type="term" value="F:[acyl-carrier-protein] S-malonyltransferase activity"/>
    <property type="evidence" value="ECO:0007669"/>
    <property type="project" value="UniProtKB-EC"/>
</dbReference>
<sequence length="321" mass="34205">MVGGLDSGDLTSKPIAFVFPGQGSQFAGMGRSLYERSEGARRVFQQADEILDFPLSSLCFDGPKAELEDTFNAQPAILTTSIAFLEALREEWIGREEPVEPAYVAGHSLGEFSALVAAGVLDFADALRLVRERGRLMKEAGETQPGGMAAVIGLDSGTLEAVCAEAGSVGIVVVANDNCPGQVVISGESVALERAMALAGERRAKRVVRLGVSIASHSPLMAGAARHFTDVVDRVVLRDPLVPVVANVRAEGLTSAAELRQEICEQMIRPVRWTDSVRWMADSGAGTFLEIGPGKVLSGLIRRIRRDATVLTIKDFGLDGE</sequence>
<dbReference type="RefSeq" id="WP_008479994.1">
    <property type="nucleotide sequence ID" value="NZ_CAGS01000411.1"/>
</dbReference>
<evidence type="ECO:0000259" key="8">
    <source>
        <dbReference type="SMART" id="SM00827"/>
    </source>
</evidence>
<keyword evidence="3 6" id="KW-0808">Transferase</keyword>
<dbReference type="InterPro" id="IPR014043">
    <property type="entry name" value="Acyl_transferase_dom"/>
</dbReference>
<dbReference type="InterPro" id="IPR001227">
    <property type="entry name" value="Ac_transferase_dom_sf"/>
</dbReference>
<dbReference type="SUPFAM" id="SSF55048">
    <property type="entry name" value="Probable ACP-binding domain of malonyl-CoA ACP transacylase"/>
    <property type="match status" value="1"/>
</dbReference>
<evidence type="ECO:0000256" key="6">
    <source>
        <dbReference type="PIRNR" id="PIRNR000446"/>
    </source>
</evidence>
<dbReference type="AlphaFoldDB" id="I4EKL9"/>
<protein>
    <recommendedName>
        <fullName evidence="2 6">Malonyl CoA-acyl carrier protein transacylase</fullName>
        <ecNumber evidence="1 6">2.3.1.39</ecNumber>
    </recommendedName>
</protein>
<comment type="similarity">
    <text evidence="6">Belongs to the fabD family.</text>
</comment>
<comment type="catalytic activity">
    <reaction evidence="5 6">
        <text>holo-[ACP] + malonyl-CoA = malonyl-[ACP] + CoA</text>
        <dbReference type="Rhea" id="RHEA:41792"/>
        <dbReference type="Rhea" id="RHEA-COMP:9623"/>
        <dbReference type="Rhea" id="RHEA-COMP:9685"/>
        <dbReference type="ChEBI" id="CHEBI:57287"/>
        <dbReference type="ChEBI" id="CHEBI:57384"/>
        <dbReference type="ChEBI" id="CHEBI:64479"/>
        <dbReference type="ChEBI" id="CHEBI:78449"/>
        <dbReference type="EC" id="2.3.1.39"/>
    </reaction>
</comment>
<dbReference type="PANTHER" id="PTHR42681:SF1">
    <property type="entry name" value="MALONYL-COA-ACYL CARRIER PROTEIN TRANSACYLASE, MITOCHONDRIAL"/>
    <property type="match status" value="1"/>
</dbReference>
<comment type="caution">
    <text evidence="9">The sequence shown here is derived from an EMBL/GenBank/DDBJ whole genome shotgun (WGS) entry which is preliminary data.</text>
</comment>
<keyword evidence="4 6" id="KW-0012">Acyltransferase</keyword>
<dbReference type="InterPro" id="IPR003965">
    <property type="entry name" value="Fatty_acid_synthase"/>
</dbReference>
<dbReference type="OrthoDB" id="9805460at2"/>
<accession>I4EKL9</accession>
<organism evidence="9 10">
    <name type="scientific">Nitrolancea hollandica Lb</name>
    <dbReference type="NCBI Taxonomy" id="1129897"/>
    <lineage>
        <taxon>Bacteria</taxon>
        <taxon>Pseudomonadati</taxon>
        <taxon>Thermomicrobiota</taxon>
        <taxon>Thermomicrobia</taxon>
        <taxon>Sphaerobacterales</taxon>
        <taxon>Sphaerobacterineae</taxon>
        <taxon>Sphaerobacteraceae</taxon>
        <taxon>Nitrolancea</taxon>
    </lineage>
</organism>
<dbReference type="GO" id="GO:0005829">
    <property type="term" value="C:cytosol"/>
    <property type="evidence" value="ECO:0007669"/>
    <property type="project" value="TreeGrafter"/>
</dbReference>
<feature type="active site" evidence="7">
    <location>
        <position position="108"/>
    </location>
</feature>
<evidence type="ECO:0000256" key="5">
    <source>
        <dbReference type="ARBA" id="ARBA00048462"/>
    </source>
</evidence>
<evidence type="ECO:0000313" key="10">
    <source>
        <dbReference type="Proteomes" id="UP000004221"/>
    </source>
</evidence>
<evidence type="ECO:0000256" key="2">
    <source>
        <dbReference type="ARBA" id="ARBA00018953"/>
    </source>
</evidence>
<dbReference type="InterPro" id="IPR016036">
    <property type="entry name" value="Malonyl_transacylase_ACP-bd"/>
</dbReference>
<dbReference type="PANTHER" id="PTHR42681">
    <property type="entry name" value="MALONYL-COA-ACYL CARRIER PROTEIN TRANSACYLASE, MITOCHONDRIAL"/>
    <property type="match status" value="1"/>
</dbReference>
<feature type="active site" evidence="7">
    <location>
        <position position="217"/>
    </location>
</feature>
<evidence type="ECO:0000256" key="3">
    <source>
        <dbReference type="ARBA" id="ARBA00022679"/>
    </source>
</evidence>
<dbReference type="EMBL" id="CAGS01000411">
    <property type="protein sequence ID" value="CCF85231.1"/>
    <property type="molecule type" value="Genomic_DNA"/>
</dbReference>
<dbReference type="InterPro" id="IPR050858">
    <property type="entry name" value="Mal-CoA-ACP_Trans/PKS_FabD"/>
</dbReference>
<dbReference type="SMART" id="SM00827">
    <property type="entry name" value="PKS_AT"/>
    <property type="match status" value="1"/>
</dbReference>
<dbReference type="PIRSF" id="PIRSF000446">
    <property type="entry name" value="Mct"/>
    <property type="match status" value="1"/>
</dbReference>
<evidence type="ECO:0000256" key="7">
    <source>
        <dbReference type="PIRSR" id="PIRSR000446-1"/>
    </source>
</evidence>
<dbReference type="InterPro" id="IPR024925">
    <property type="entry name" value="Malonyl_CoA-ACP_transAc"/>
</dbReference>
<dbReference type="PRINTS" id="PR01483">
    <property type="entry name" value="FASYNTHASE"/>
</dbReference>
<dbReference type="GO" id="GO:0005835">
    <property type="term" value="C:fatty acid synthase complex"/>
    <property type="evidence" value="ECO:0007669"/>
    <property type="project" value="InterPro"/>
</dbReference>
<name>I4EKL9_9BACT</name>
<gene>
    <name evidence="9" type="primary">fabD</name>
    <name evidence="9" type="ORF">NITHO_4690003</name>
</gene>
<dbReference type="Gene3D" id="3.40.366.10">
    <property type="entry name" value="Malonyl-Coenzyme A Acyl Carrier Protein, domain 2"/>
    <property type="match status" value="1"/>
</dbReference>
<feature type="domain" description="Malonyl-CoA:ACP transacylase (MAT)" evidence="8">
    <location>
        <begin position="18"/>
        <end position="316"/>
    </location>
</feature>
<dbReference type="NCBIfam" id="TIGR00128">
    <property type="entry name" value="fabD"/>
    <property type="match status" value="1"/>
</dbReference>
<dbReference type="EC" id="2.3.1.39" evidence="1 6"/>
<reference evidence="9 10" key="1">
    <citation type="journal article" date="2012" name="ISME J.">
        <title>Nitrification expanded: discovery, physiology and genomics of a nitrite-oxidizing bacterium from the phylum Chloroflexi.</title>
        <authorList>
            <person name="Sorokin D.Y."/>
            <person name="Lucker S."/>
            <person name="Vejmelkova D."/>
            <person name="Kostrikina N.A."/>
            <person name="Kleerebezem R."/>
            <person name="Rijpstra W.I."/>
            <person name="Damste J.S."/>
            <person name="Le Paslier D."/>
            <person name="Muyzer G."/>
            <person name="Wagner M."/>
            <person name="van Loosdrecht M.C."/>
            <person name="Daims H."/>
        </authorList>
    </citation>
    <scope>NUCLEOTIDE SEQUENCE [LARGE SCALE GENOMIC DNA]</scope>
    <source>
        <strain evidence="10">none</strain>
    </source>
</reference>
<dbReference type="GO" id="GO:0006633">
    <property type="term" value="P:fatty acid biosynthetic process"/>
    <property type="evidence" value="ECO:0007669"/>
    <property type="project" value="InterPro"/>
</dbReference>
<dbReference type="Proteomes" id="UP000004221">
    <property type="component" value="Unassembled WGS sequence"/>
</dbReference>
<dbReference type="FunFam" id="3.30.70.250:FF:000001">
    <property type="entry name" value="Malonyl CoA-acyl carrier protein transacylase"/>
    <property type="match status" value="1"/>
</dbReference>
<dbReference type="InterPro" id="IPR004410">
    <property type="entry name" value="Malonyl_CoA-ACP_transAc_FabD"/>
</dbReference>
<dbReference type="Gene3D" id="3.30.70.250">
    <property type="entry name" value="Malonyl-CoA ACP transacylase, ACP-binding"/>
    <property type="match status" value="1"/>
</dbReference>
<dbReference type="Pfam" id="PF00698">
    <property type="entry name" value="Acyl_transf_1"/>
    <property type="match status" value="1"/>
</dbReference>
<evidence type="ECO:0000256" key="1">
    <source>
        <dbReference type="ARBA" id="ARBA00013258"/>
    </source>
</evidence>
<dbReference type="InterPro" id="IPR016035">
    <property type="entry name" value="Acyl_Trfase/lysoPLipase"/>
</dbReference>
<keyword evidence="10" id="KW-1185">Reference proteome</keyword>
<dbReference type="GO" id="GO:0004312">
    <property type="term" value="F:fatty acid synthase activity"/>
    <property type="evidence" value="ECO:0007669"/>
    <property type="project" value="InterPro"/>
</dbReference>
<evidence type="ECO:0000256" key="4">
    <source>
        <dbReference type="ARBA" id="ARBA00023315"/>
    </source>
</evidence>
<proteinExistence type="inferred from homology"/>
<evidence type="ECO:0000313" key="9">
    <source>
        <dbReference type="EMBL" id="CCF85231.1"/>
    </source>
</evidence>
<dbReference type="SUPFAM" id="SSF52151">
    <property type="entry name" value="FabD/lysophospholipase-like"/>
    <property type="match status" value="1"/>
</dbReference>